<dbReference type="EMBL" id="JAMOIL010000012">
    <property type="protein sequence ID" value="MCM0620897.1"/>
    <property type="molecule type" value="Genomic_DNA"/>
</dbReference>
<evidence type="ECO:0000313" key="2">
    <source>
        <dbReference type="Proteomes" id="UP001139485"/>
    </source>
</evidence>
<organism evidence="1 2">
    <name type="scientific">Nocardioides bruguierae</name>
    <dbReference type="NCBI Taxonomy" id="2945102"/>
    <lineage>
        <taxon>Bacteria</taxon>
        <taxon>Bacillati</taxon>
        <taxon>Actinomycetota</taxon>
        <taxon>Actinomycetes</taxon>
        <taxon>Propionibacteriales</taxon>
        <taxon>Nocardioidaceae</taxon>
        <taxon>Nocardioides</taxon>
    </lineage>
</organism>
<accession>A0A9X2D8R3</accession>
<sequence>MKLGVDIASLHRRTLTTGSSAGAGLGSSSIRPTHAVLLEATADAGVR</sequence>
<protein>
    <submittedName>
        <fullName evidence="1">Uncharacterized protein</fullName>
    </submittedName>
</protein>
<keyword evidence="2" id="KW-1185">Reference proteome</keyword>
<reference evidence="1" key="1">
    <citation type="submission" date="2022-05" db="EMBL/GenBank/DDBJ databases">
        <authorList>
            <person name="Tuo L."/>
        </authorList>
    </citation>
    <scope>NUCLEOTIDE SEQUENCE</scope>
    <source>
        <strain evidence="1">BSK12Z-4</strain>
    </source>
</reference>
<dbReference type="AlphaFoldDB" id="A0A9X2D8R3"/>
<name>A0A9X2D8R3_9ACTN</name>
<dbReference type="RefSeq" id="WP_250050819.1">
    <property type="nucleotide sequence ID" value="NZ_JAMJPH010000001.1"/>
</dbReference>
<comment type="caution">
    <text evidence="1">The sequence shown here is derived from an EMBL/GenBank/DDBJ whole genome shotgun (WGS) entry which is preliminary data.</text>
</comment>
<gene>
    <name evidence="1" type="ORF">M8330_11410</name>
</gene>
<evidence type="ECO:0000313" key="1">
    <source>
        <dbReference type="EMBL" id="MCM0620897.1"/>
    </source>
</evidence>
<dbReference type="Proteomes" id="UP001139485">
    <property type="component" value="Unassembled WGS sequence"/>
</dbReference>
<proteinExistence type="predicted"/>